<accession>A0A7X7LV13</accession>
<dbReference type="PROSITE" id="PS00061">
    <property type="entry name" value="ADH_SHORT"/>
    <property type="match status" value="1"/>
</dbReference>
<keyword evidence="2" id="KW-0560">Oxidoreductase</keyword>
<dbReference type="InterPro" id="IPR020904">
    <property type="entry name" value="Sc_DH/Rdtase_CS"/>
</dbReference>
<dbReference type="PRINTS" id="PR00081">
    <property type="entry name" value="GDHRDH"/>
</dbReference>
<evidence type="ECO:0000256" key="1">
    <source>
        <dbReference type="ARBA" id="ARBA00006484"/>
    </source>
</evidence>
<comment type="caution">
    <text evidence="4">The sequence shown here is derived from an EMBL/GenBank/DDBJ whole genome shotgun (WGS) entry which is preliminary data.</text>
</comment>
<dbReference type="Pfam" id="PF00106">
    <property type="entry name" value="adh_short"/>
    <property type="match status" value="1"/>
</dbReference>
<dbReference type="EMBL" id="JAAYYV010000127">
    <property type="protein sequence ID" value="NLF53722.1"/>
    <property type="molecule type" value="Genomic_DNA"/>
</dbReference>
<dbReference type="RefSeq" id="WP_083200475.1">
    <property type="nucleotide sequence ID" value="NZ_MBFM01000006.1"/>
</dbReference>
<comment type="similarity">
    <text evidence="1 3">Belongs to the short-chain dehydrogenases/reductases (SDR) family.</text>
</comment>
<evidence type="ECO:0000313" key="5">
    <source>
        <dbReference type="Proteomes" id="UP000536534"/>
    </source>
</evidence>
<dbReference type="InterPro" id="IPR036291">
    <property type="entry name" value="NAD(P)-bd_dom_sf"/>
</dbReference>
<evidence type="ECO:0000256" key="3">
    <source>
        <dbReference type="RuleBase" id="RU000363"/>
    </source>
</evidence>
<evidence type="ECO:0000256" key="2">
    <source>
        <dbReference type="ARBA" id="ARBA00023002"/>
    </source>
</evidence>
<dbReference type="PANTHER" id="PTHR42901:SF1">
    <property type="entry name" value="ALCOHOL DEHYDROGENASE"/>
    <property type="match status" value="1"/>
</dbReference>
<dbReference type="InterPro" id="IPR002347">
    <property type="entry name" value="SDR_fam"/>
</dbReference>
<protein>
    <submittedName>
        <fullName evidence="4">SDR family oxidoreductase</fullName>
    </submittedName>
</protein>
<dbReference type="Gene3D" id="3.40.50.720">
    <property type="entry name" value="NAD(P)-binding Rossmann-like Domain"/>
    <property type="match status" value="1"/>
</dbReference>
<dbReference type="GO" id="GO:0016616">
    <property type="term" value="F:oxidoreductase activity, acting on the CH-OH group of donors, NAD or NADP as acceptor"/>
    <property type="evidence" value="ECO:0007669"/>
    <property type="project" value="UniProtKB-ARBA"/>
</dbReference>
<dbReference type="PRINTS" id="PR00080">
    <property type="entry name" value="SDRFAMILY"/>
</dbReference>
<reference evidence="4 5" key="1">
    <citation type="journal article" date="2020" name="Biotechnol. Biofuels">
        <title>New insights from the biogas microbiome by comprehensive genome-resolved metagenomics of nearly 1600 species originating from multiple anaerobic digesters.</title>
        <authorList>
            <person name="Campanaro S."/>
            <person name="Treu L."/>
            <person name="Rodriguez-R L.M."/>
            <person name="Kovalovszki A."/>
            <person name="Ziels R.M."/>
            <person name="Maus I."/>
            <person name="Zhu X."/>
            <person name="Kougias P.G."/>
            <person name="Basile A."/>
            <person name="Luo G."/>
            <person name="Schluter A."/>
            <person name="Konstantinidis K.T."/>
            <person name="Angelidaki I."/>
        </authorList>
    </citation>
    <scope>NUCLEOTIDE SEQUENCE [LARGE SCALE GENOMIC DNA]</scope>
    <source>
        <strain evidence="4">AS06rmzACSIP_256</strain>
    </source>
</reference>
<name>A0A7X7LV13_9RHOO</name>
<organism evidence="4 5">
    <name type="scientific">Thauera phenolivorans</name>
    <dbReference type="NCBI Taxonomy" id="1792543"/>
    <lineage>
        <taxon>Bacteria</taxon>
        <taxon>Pseudomonadati</taxon>
        <taxon>Pseudomonadota</taxon>
        <taxon>Betaproteobacteria</taxon>
        <taxon>Rhodocyclales</taxon>
        <taxon>Zoogloeaceae</taxon>
        <taxon>Thauera</taxon>
    </lineage>
</organism>
<dbReference type="AlphaFoldDB" id="A0A7X7LV13"/>
<dbReference type="PANTHER" id="PTHR42901">
    <property type="entry name" value="ALCOHOL DEHYDROGENASE"/>
    <property type="match status" value="1"/>
</dbReference>
<proteinExistence type="inferred from homology"/>
<dbReference type="SUPFAM" id="SSF51735">
    <property type="entry name" value="NAD(P)-binding Rossmann-fold domains"/>
    <property type="match status" value="1"/>
</dbReference>
<sequence length="254" mass="27578">MDSTIFITGATSGFGEATARRFAAAGWKLAITGRREDRLERLADELSKQTEVVPLTVDVRDREAMAAAIESLPPSFGQLRALVNNAGLALGIEPAQACSLDQWDTMIDTNVKGLVYCTRMLLPRLIAHGAGAGIVNIGSVAGRWPYPGANVYGATKAFVRQFSLNLRCDLEGTGVRVTDLEPGLCESEFSLVRFGGDQARYDATYAGANPVQPEDIAETIHWLLNMPAHLNVNMLELMPVSQAWSGFSIHRKQD</sequence>
<dbReference type="FunFam" id="3.40.50.720:FF:000047">
    <property type="entry name" value="NADP-dependent L-serine/L-allo-threonine dehydrogenase"/>
    <property type="match status" value="1"/>
</dbReference>
<evidence type="ECO:0000313" key="4">
    <source>
        <dbReference type="EMBL" id="NLF53722.1"/>
    </source>
</evidence>
<dbReference type="CDD" id="cd05346">
    <property type="entry name" value="SDR_c5"/>
    <property type="match status" value="1"/>
</dbReference>
<gene>
    <name evidence="4" type="ORF">GX576_04865</name>
</gene>
<dbReference type="OrthoDB" id="9810734at2"/>
<dbReference type="Proteomes" id="UP000536534">
    <property type="component" value="Unassembled WGS sequence"/>
</dbReference>